<comment type="caution">
    <text evidence="2">The sequence shown here is derived from an EMBL/GenBank/DDBJ whole genome shotgun (WGS) entry which is preliminary data.</text>
</comment>
<accession>A0A4S8QVF9</accession>
<dbReference type="Proteomes" id="UP000308671">
    <property type="component" value="Unassembled WGS sequence"/>
</dbReference>
<feature type="signal peptide" evidence="1">
    <location>
        <begin position="1"/>
        <end position="19"/>
    </location>
</feature>
<keyword evidence="1" id="KW-0732">Signal</keyword>
<keyword evidence="3" id="KW-1185">Reference proteome</keyword>
<organism evidence="2 3">
    <name type="scientific">Botrytis galanthina</name>
    <dbReference type="NCBI Taxonomy" id="278940"/>
    <lineage>
        <taxon>Eukaryota</taxon>
        <taxon>Fungi</taxon>
        <taxon>Dikarya</taxon>
        <taxon>Ascomycota</taxon>
        <taxon>Pezizomycotina</taxon>
        <taxon>Leotiomycetes</taxon>
        <taxon>Helotiales</taxon>
        <taxon>Sclerotiniaceae</taxon>
        <taxon>Botrytis</taxon>
    </lineage>
</organism>
<dbReference type="EMBL" id="PQXL01000586">
    <property type="protein sequence ID" value="THV44734.1"/>
    <property type="molecule type" value="Genomic_DNA"/>
</dbReference>
<dbReference type="OrthoDB" id="3474210at2759"/>
<protein>
    <submittedName>
        <fullName evidence="2">Uncharacterized protein</fullName>
    </submittedName>
</protein>
<sequence>MQFSALLISAAALIPSALGCLNISIVYTFPYHSSGSNLFVEYIDNGVRHCYLNQKSPTVGGPATYSLPPQIAGVGLNDTYQGCSFGMKSEIKLDLVNNKEKKSNNQMMQYTYINLNNDPTSYGPFDLGNRTETDAKGDKAATWAWQTSAFC</sequence>
<name>A0A4S8QVF9_9HELO</name>
<evidence type="ECO:0000256" key="1">
    <source>
        <dbReference type="SAM" id="SignalP"/>
    </source>
</evidence>
<feature type="chain" id="PRO_5020199873" evidence="1">
    <location>
        <begin position="20"/>
        <end position="151"/>
    </location>
</feature>
<dbReference type="AlphaFoldDB" id="A0A4S8QVF9"/>
<reference evidence="2 3" key="1">
    <citation type="submission" date="2017-12" db="EMBL/GenBank/DDBJ databases">
        <title>Comparative genomics of Botrytis spp.</title>
        <authorList>
            <person name="Valero-Jimenez C.A."/>
            <person name="Tapia P."/>
            <person name="Veloso J."/>
            <person name="Silva-Moreno E."/>
            <person name="Staats M."/>
            <person name="Valdes J.H."/>
            <person name="Van Kan J.A.L."/>
        </authorList>
    </citation>
    <scope>NUCLEOTIDE SEQUENCE [LARGE SCALE GENOMIC DNA]</scope>
    <source>
        <strain evidence="2 3">MUCL435</strain>
    </source>
</reference>
<evidence type="ECO:0000313" key="2">
    <source>
        <dbReference type="EMBL" id="THV44734.1"/>
    </source>
</evidence>
<evidence type="ECO:0000313" key="3">
    <source>
        <dbReference type="Proteomes" id="UP000308671"/>
    </source>
</evidence>
<gene>
    <name evidence="2" type="ORF">BGAL_0587g00020</name>
</gene>
<proteinExistence type="predicted"/>